<dbReference type="Pfam" id="PF01527">
    <property type="entry name" value="HTH_Tnp_1"/>
    <property type="match status" value="1"/>
</dbReference>
<comment type="caution">
    <text evidence="1">The sequence shown here is derived from an EMBL/GenBank/DDBJ whole genome shotgun (WGS) entry which is preliminary data.</text>
</comment>
<evidence type="ECO:0008006" key="3">
    <source>
        <dbReference type="Google" id="ProtNLM"/>
    </source>
</evidence>
<accession>A0A101XTA1</accession>
<proteinExistence type="predicted"/>
<reference evidence="1 2" key="1">
    <citation type="submission" date="2015-12" db="EMBL/GenBank/DDBJ databases">
        <title>Draft genome sequence of Acidibacillus ferrooxidans ITV001, isolated from a chalcopyrite acid mine drainage site in Brazil.</title>
        <authorList>
            <person name="Dall'Agnol H."/>
            <person name="Nancucheo I."/>
            <person name="Johnson B."/>
            <person name="Oliveira R."/>
            <person name="Leite L."/>
            <person name="Pylro V."/>
            <person name="Nunes G.L."/>
            <person name="Tzotzos G."/>
            <person name="Fernandes G.R."/>
            <person name="Dutra J."/>
            <person name="Orellana S.C."/>
            <person name="Oliveira G."/>
        </authorList>
    </citation>
    <scope>NUCLEOTIDE SEQUENCE [LARGE SCALE GENOMIC DNA]</scope>
    <source>
        <strain evidence="2">ITV01</strain>
    </source>
</reference>
<dbReference type="InterPro" id="IPR002514">
    <property type="entry name" value="Transposase_8"/>
</dbReference>
<name>A0A101XTA1_9BACL</name>
<keyword evidence="2" id="KW-1185">Reference proteome</keyword>
<sequence>MRVYDKEFKEEALKLSYEVGPTAASEQLGVPPTTLYTWRSQSKNMDPWHLWERPPTHRSETAELRVGKDQGIGIRQ</sequence>
<dbReference type="EMBL" id="LPVJ01000006">
    <property type="protein sequence ID" value="KUO97046.1"/>
    <property type="molecule type" value="Genomic_DNA"/>
</dbReference>
<evidence type="ECO:0000313" key="2">
    <source>
        <dbReference type="Proteomes" id="UP000053557"/>
    </source>
</evidence>
<dbReference type="GO" id="GO:0006313">
    <property type="term" value="P:DNA transposition"/>
    <property type="evidence" value="ECO:0007669"/>
    <property type="project" value="InterPro"/>
</dbReference>
<dbReference type="OrthoDB" id="2622285at2"/>
<dbReference type="Proteomes" id="UP000053557">
    <property type="component" value="Unassembled WGS sequence"/>
</dbReference>
<protein>
    <recommendedName>
        <fullName evidence="3">Transposase</fullName>
    </recommendedName>
</protein>
<dbReference type="InterPro" id="IPR009057">
    <property type="entry name" value="Homeodomain-like_sf"/>
</dbReference>
<organism evidence="1 2">
    <name type="scientific">Ferroacidibacillus organovorans</name>
    <dbReference type="NCBI Taxonomy" id="1765683"/>
    <lineage>
        <taxon>Bacteria</taxon>
        <taxon>Bacillati</taxon>
        <taxon>Bacillota</taxon>
        <taxon>Bacilli</taxon>
        <taxon>Bacillales</taxon>
        <taxon>Alicyclobacillaceae</taxon>
        <taxon>Ferroacidibacillus</taxon>
    </lineage>
</organism>
<dbReference type="GO" id="GO:0004803">
    <property type="term" value="F:transposase activity"/>
    <property type="evidence" value="ECO:0007669"/>
    <property type="project" value="InterPro"/>
</dbReference>
<dbReference type="SUPFAM" id="SSF46689">
    <property type="entry name" value="Homeodomain-like"/>
    <property type="match status" value="1"/>
</dbReference>
<evidence type="ECO:0000313" key="1">
    <source>
        <dbReference type="EMBL" id="KUO97046.1"/>
    </source>
</evidence>
<dbReference type="AlphaFoldDB" id="A0A101XTA1"/>
<dbReference type="GO" id="GO:0003677">
    <property type="term" value="F:DNA binding"/>
    <property type="evidence" value="ECO:0007669"/>
    <property type="project" value="InterPro"/>
</dbReference>
<gene>
    <name evidence="1" type="ORF">ATW55_12040</name>
</gene>
<dbReference type="RefSeq" id="WP_067711386.1">
    <property type="nucleotide sequence ID" value="NZ_LPVJ01000006.1"/>
</dbReference>